<evidence type="ECO:0000256" key="1">
    <source>
        <dbReference type="ARBA" id="ARBA00000077"/>
    </source>
</evidence>
<dbReference type="Pfam" id="PF01693">
    <property type="entry name" value="Cauli_VI"/>
    <property type="match status" value="2"/>
</dbReference>
<dbReference type="STRING" id="1156394.T0R7Q0"/>
<comment type="similarity">
    <text evidence="3 10">Belongs to the RNase H family.</text>
</comment>
<feature type="domain" description="RNase H type-1" evidence="12">
    <location>
        <begin position="161"/>
        <end position="317"/>
    </location>
</feature>
<dbReference type="eggNOG" id="KOG3752">
    <property type="taxonomic scope" value="Eukaryota"/>
</dbReference>
<dbReference type="Proteomes" id="UP000030762">
    <property type="component" value="Unassembled WGS sequence"/>
</dbReference>
<dbReference type="GO" id="GO:0043137">
    <property type="term" value="P:DNA replication, removal of RNA primer"/>
    <property type="evidence" value="ECO:0007669"/>
    <property type="project" value="TreeGrafter"/>
</dbReference>
<evidence type="ECO:0000313" key="14">
    <source>
        <dbReference type="Proteomes" id="UP000030762"/>
    </source>
</evidence>
<feature type="region of interest" description="Disordered" evidence="11">
    <location>
        <begin position="53"/>
        <end position="85"/>
    </location>
</feature>
<dbReference type="InterPro" id="IPR009027">
    <property type="entry name" value="Ribosomal_bL9/RNase_H1_N"/>
</dbReference>
<keyword evidence="6 10" id="KW-0479">Metal-binding</keyword>
<dbReference type="InterPro" id="IPR050092">
    <property type="entry name" value="RNase_H"/>
</dbReference>
<evidence type="ECO:0000256" key="4">
    <source>
        <dbReference type="ARBA" id="ARBA00012180"/>
    </source>
</evidence>
<dbReference type="InterPro" id="IPR017067">
    <property type="entry name" value="RNase_H1_euk"/>
</dbReference>
<keyword evidence="5 10" id="KW-0540">Nuclease</keyword>
<reference evidence="13 14" key="1">
    <citation type="submission" date="2012-04" db="EMBL/GenBank/DDBJ databases">
        <title>The Genome Sequence of Saprolegnia declina VS20.</title>
        <authorList>
            <consortium name="The Broad Institute Genome Sequencing Platform"/>
            <person name="Russ C."/>
            <person name="Nusbaum C."/>
            <person name="Tyler B."/>
            <person name="van West P."/>
            <person name="Dieguez-Uribeondo J."/>
            <person name="de Bruijn I."/>
            <person name="Tripathy S."/>
            <person name="Jiang R."/>
            <person name="Young S.K."/>
            <person name="Zeng Q."/>
            <person name="Gargeya S."/>
            <person name="Fitzgerald M."/>
            <person name="Haas B."/>
            <person name="Abouelleil A."/>
            <person name="Alvarado L."/>
            <person name="Arachchi H.M."/>
            <person name="Berlin A."/>
            <person name="Chapman S.B."/>
            <person name="Goldberg J."/>
            <person name="Griggs A."/>
            <person name="Gujja S."/>
            <person name="Hansen M."/>
            <person name="Howarth C."/>
            <person name="Imamovic A."/>
            <person name="Larimer J."/>
            <person name="McCowen C."/>
            <person name="Montmayeur A."/>
            <person name="Murphy C."/>
            <person name="Neiman D."/>
            <person name="Pearson M."/>
            <person name="Priest M."/>
            <person name="Roberts A."/>
            <person name="Saif S."/>
            <person name="Shea T."/>
            <person name="Sisk P."/>
            <person name="Sykes S."/>
            <person name="Wortman J."/>
            <person name="Nusbaum C."/>
            <person name="Birren B."/>
        </authorList>
    </citation>
    <scope>NUCLEOTIDE SEQUENCE [LARGE SCALE GENOMIC DNA]</scope>
    <source>
        <strain evidence="13 14">VS20</strain>
    </source>
</reference>
<evidence type="ECO:0000256" key="11">
    <source>
        <dbReference type="SAM" id="MobiDB-lite"/>
    </source>
</evidence>
<dbReference type="PANTHER" id="PTHR10642">
    <property type="entry name" value="RIBONUCLEASE H1"/>
    <property type="match status" value="1"/>
</dbReference>
<comment type="function">
    <text evidence="10">Endonuclease that specifically degrades the RNA of RNA-DNA hybrids.</text>
</comment>
<keyword evidence="9 10" id="KW-0460">Magnesium</keyword>
<keyword evidence="14" id="KW-1185">Reference proteome</keyword>
<dbReference type="InterPro" id="IPR036397">
    <property type="entry name" value="RNaseH_sf"/>
</dbReference>
<sequence>MAKKGGYYAVAVGRTAGIYRTWDDGAKEQVHGFPNARYKKFTTEADAIAFVQHHGKRPRSPDVEAPRQVRPKTETRSLDVEAPQQVRPKTETKLYAVAHGRCGVSGVYTSWAEAARHVQGFLGAKYKSFLTRAEADEYIATHRTIKAGAVVVDSSLPDPKNPATLVAFCDGSAIGNGQSGCRAAFACVFPHHEEWAVSGKLPPGAIATNNRAEYLAALEAMKRANVQDPAQTRPLYIFSDSMLLIQSMTEWLGGWKRNKWVKADGEPVKNADLLQLLDSTQGARCILWRHVKAHTHKKNWESVWNDKVDKLAWSTAMS</sequence>
<dbReference type="PROSITE" id="PS50879">
    <property type="entry name" value="RNASE_H_1"/>
    <property type="match status" value="1"/>
</dbReference>
<proteinExistence type="inferred from homology"/>
<evidence type="ECO:0000256" key="8">
    <source>
        <dbReference type="ARBA" id="ARBA00022801"/>
    </source>
</evidence>
<dbReference type="GeneID" id="19954936"/>
<keyword evidence="8 10" id="KW-0378">Hydrolase</keyword>
<dbReference type="Gene3D" id="3.30.420.10">
    <property type="entry name" value="Ribonuclease H-like superfamily/Ribonuclease H"/>
    <property type="match status" value="1"/>
</dbReference>
<evidence type="ECO:0000256" key="6">
    <source>
        <dbReference type="ARBA" id="ARBA00022723"/>
    </source>
</evidence>
<dbReference type="GO" id="GO:0003676">
    <property type="term" value="F:nucleic acid binding"/>
    <property type="evidence" value="ECO:0007669"/>
    <property type="project" value="UniProtKB-UniRule"/>
</dbReference>
<dbReference type="PANTHER" id="PTHR10642:SF26">
    <property type="entry name" value="RIBONUCLEASE H1"/>
    <property type="match status" value="1"/>
</dbReference>
<evidence type="ECO:0000256" key="9">
    <source>
        <dbReference type="ARBA" id="ARBA00022842"/>
    </source>
</evidence>
<comment type="cofactor">
    <cofactor evidence="2 10">
        <name>Mg(2+)</name>
        <dbReference type="ChEBI" id="CHEBI:18420"/>
    </cofactor>
</comment>
<dbReference type="CDD" id="cd09280">
    <property type="entry name" value="RNase_HI_eukaryote_like"/>
    <property type="match status" value="1"/>
</dbReference>
<dbReference type="GO" id="GO:0000287">
    <property type="term" value="F:magnesium ion binding"/>
    <property type="evidence" value="ECO:0007669"/>
    <property type="project" value="UniProtKB-UniRule"/>
</dbReference>
<dbReference type="OrthoDB" id="407198at2759"/>
<name>T0R7Q0_SAPDV</name>
<dbReference type="EC" id="3.1.26.4" evidence="4 10"/>
<evidence type="ECO:0000256" key="7">
    <source>
        <dbReference type="ARBA" id="ARBA00022759"/>
    </source>
</evidence>
<dbReference type="AlphaFoldDB" id="T0R7Q0"/>
<evidence type="ECO:0000259" key="12">
    <source>
        <dbReference type="PROSITE" id="PS50879"/>
    </source>
</evidence>
<accession>T0R7Q0</accession>
<dbReference type="OMA" id="IRSMTEW"/>
<evidence type="ECO:0000256" key="10">
    <source>
        <dbReference type="PIRNR" id="PIRNR036852"/>
    </source>
</evidence>
<keyword evidence="7 10" id="KW-0255">Endonuclease</keyword>
<feature type="compositionally biased region" description="Basic and acidic residues" evidence="11">
    <location>
        <begin position="59"/>
        <end position="79"/>
    </location>
</feature>
<dbReference type="InterPro" id="IPR012337">
    <property type="entry name" value="RNaseH-like_sf"/>
</dbReference>
<evidence type="ECO:0000256" key="3">
    <source>
        <dbReference type="ARBA" id="ARBA00005300"/>
    </source>
</evidence>
<dbReference type="FunFam" id="3.40.970.10:FF:000001">
    <property type="entry name" value="Ribonuclease H1"/>
    <property type="match status" value="1"/>
</dbReference>
<dbReference type="Pfam" id="PF00075">
    <property type="entry name" value="RNase_H"/>
    <property type="match status" value="1"/>
</dbReference>
<organism evidence="13 14">
    <name type="scientific">Saprolegnia diclina (strain VS20)</name>
    <dbReference type="NCBI Taxonomy" id="1156394"/>
    <lineage>
        <taxon>Eukaryota</taxon>
        <taxon>Sar</taxon>
        <taxon>Stramenopiles</taxon>
        <taxon>Oomycota</taxon>
        <taxon>Saprolegniomycetes</taxon>
        <taxon>Saprolegniales</taxon>
        <taxon>Saprolegniaceae</taxon>
        <taxon>Saprolegnia</taxon>
    </lineage>
</organism>
<evidence type="ECO:0000256" key="2">
    <source>
        <dbReference type="ARBA" id="ARBA00001946"/>
    </source>
</evidence>
<dbReference type="VEuPathDB" id="FungiDB:SDRG_14209"/>
<evidence type="ECO:0000256" key="5">
    <source>
        <dbReference type="ARBA" id="ARBA00022722"/>
    </source>
</evidence>
<dbReference type="FunFam" id="3.30.420.10:FF:000275">
    <property type="entry name" value="Ribonuclease H"/>
    <property type="match status" value="1"/>
</dbReference>
<dbReference type="EMBL" id="JH767199">
    <property type="protein sequence ID" value="EQC28118.1"/>
    <property type="molecule type" value="Genomic_DNA"/>
</dbReference>
<dbReference type="InParanoid" id="T0R7Q0"/>
<gene>
    <name evidence="13" type="ORF">SDRG_14209</name>
</gene>
<dbReference type="InterPro" id="IPR011320">
    <property type="entry name" value="RNase_H1_N"/>
</dbReference>
<protein>
    <recommendedName>
        <fullName evidence="4 10">ribonuclease H</fullName>
        <ecNumber evidence="4 10">3.1.26.4</ecNumber>
    </recommendedName>
</protein>
<dbReference type="Gene3D" id="3.40.970.10">
    <property type="entry name" value="Ribonuclease H1, N-terminal domain"/>
    <property type="match status" value="2"/>
</dbReference>
<dbReference type="InterPro" id="IPR037056">
    <property type="entry name" value="RNase_H1_N_sf"/>
</dbReference>
<evidence type="ECO:0000313" key="13">
    <source>
        <dbReference type="EMBL" id="EQC28118.1"/>
    </source>
</evidence>
<dbReference type="SUPFAM" id="SSF53098">
    <property type="entry name" value="Ribonuclease H-like"/>
    <property type="match status" value="1"/>
</dbReference>
<dbReference type="PIRSF" id="PIRSF036852">
    <property type="entry name" value="Ribonuclease_H1_euk"/>
    <property type="match status" value="1"/>
</dbReference>
<dbReference type="InterPro" id="IPR002156">
    <property type="entry name" value="RNaseH_domain"/>
</dbReference>
<dbReference type="RefSeq" id="XP_008618543.1">
    <property type="nucleotide sequence ID" value="XM_008620321.1"/>
</dbReference>
<comment type="catalytic activity">
    <reaction evidence="1 10">
        <text>Endonucleolytic cleavage to 5'-phosphomonoester.</text>
        <dbReference type="EC" id="3.1.26.4"/>
    </reaction>
</comment>
<dbReference type="GO" id="GO:0004523">
    <property type="term" value="F:RNA-DNA hybrid ribonuclease activity"/>
    <property type="evidence" value="ECO:0007669"/>
    <property type="project" value="UniProtKB-UniRule"/>
</dbReference>
<dbReference type="SUPFAM" id="SSF55658">
    <property type="entry name" value="L9 N-domain-like"/>
    <property type="match status" value="2"/>
</dbReference>